<keyword evidence="6" id="KW-0378">Hydrolase</keyword>
<dbReference type="NCBIfam" id="TIGR00726">
    <property type="entry name" value="peptidoglycan editing factor PgeF"/>
    <property type="match status" value="1"/>
</dbReference>
<evidence type="ECO:0000256" key="3">
    <source>
        <dbReference type="ARBA" id="ARBA00007353"/>
    </source>
</evidence>
<sequence length="261" mass="28912">MHTWHWQSWNNLPYLRSSLLKQWNHGFFTSAFSPRSPEEMVDVLQPDAQVYRVKQVHGNTVLTPGEIESTQNGEPDSNKPPADGIISEEAKQAVWVCTADCTPLLIGDIETGQVAAVHAGWRGTAQRIVPNAIARLLDNGSRKENLRIALGPAIAGECYQVSETVAAEVGASIVSTDQGDSTESILGVLQQLDDSPILDDPKPGRVRLDVRRVNVLQLEQLGIDSEQIAIAPHCTYSEPERFFSYRRNQLKKVQWSGIISY</sequence>
<evidence type="ECO:0000256" key="4">
    <source>
        <dbReference type="ARBA" id="ARBA00022679"/>
    </source>
</evidence>
<dbReference type="STRING" id="1458985.BJP34_25040"/>
<dbReference type="GO" id="GO:0005507">
    <property type="term" value="F:copper ion binding"/>
    <property type="evidence" value="ECO:0007669"/>
    <property type="project" value="TreeGrafter"/>
</dbReference>
<gene>
    <name evidence="13" type="ORF">BJP34_25040</name>
</gene>
<keyword evidence="5" id="KW-0479">Metal-binding</keyword>
<feature type="compositionally biased region" description="Polar residues" evidence="12">
    <location>
        <begin position="62"/>
        <end position="75"/>
    </location>
</feature>
<dbReference type="PANTHER" id="PTHR30616:SF2">
    <property type="entry name" value="PURINE NUCLEOSIDE PHOSPHORYLASE LACC1"/>
    <property type="match status" value="1"/>
</dbReference>
<dbReference type="GO" id="GO:0016787">
    <property type="term" value="F:hydrolase activity"/>
    <property type="evidence" value="ECO:0007669"/>
    <property type="project" value="UniProtKB-KW"/>
</dbReference>
<evidence type="ECO:0000256" key="11">
    <source>
        <dbReference type="RuleBase" id="RU361274"/>
    </source>
</evidence>
<evidence type="ECO:0000313" key="13">
    <source>
        <dbReference type="EMBL" id="AOX02272.1"/>
    </source>
</evidence>
<comment type="similarity">
    <text evidence="3 11">Belongs to the purine nucleoside phosphorylase YfiH/LACC1 family.</text>
</comment>
<evidence type="ECO:0000256" key="2">
    <source>
        <dbReference type="ARBA" id="ARBA00003215"/>
    </source>
</evidence>
<dbReference type="AlphaFoldDB" id="A0A1D8TXA4"/>
<keyword evidence="4" id="KW-0808">Transferase</keyword>
<dbReference type="EMBL" id="CP017599">
    <property type="protein sequence ID" value="AOX02272.1"/>
    <property type="molecule type" value="Genomic_DNA"/>
</dbReference>
<dbReference type="Proteomes" id="UP000177870">
    <property type="component" value="Chromosome"/>
</dbReference>
<comment type="catalytic activity">
    <reaction evidence="1">
        <text>inosine + phosphate = alpha-D-ribose 1-phosphate + hypoxanthine</text>
        <dbReference type="Rhea" id="RHEA:27646"/>
        <dbReference type="ChEBI" id="CHEBI:17368"/>
        <dbReference type="ChEBI" id="CHEBI:17596"/>
        <dbReference type="ChEBI" id="CHEBI:43474"/>
        <dbReference type="ChEBI" id="CHEBI:57720"/>
        <dbReference type="EC" id="2.4.2.1"/>
    </reaction>
    <physiologicalReaction direction="left-to-right" evidence="1">
        <dbReference type="Rhea" id="RHEA:27647"/>
    </physiologicalReaction>
</comment>
<comment type="catalytic activity">
    <reaction evidence="10">
        <text>S-methyl-5'-thioadenosine + phosphate = 5-(methylsulfanyl)-alpha-D-ribose 1-phosphate + adenine</text>
        <dbReference type="Rhea" id="RHEA:11852"/>
        <dbReference type="ChEBI" id="CHEBI:16708"/>
        <dbReference type="ChEBI" id="CHEBI:17509"/>
        <dbReference type="ChEBI" id="CHEBI:43474"/>
        <dbReference type="ChEBI" id="CHEBI:58533"/>
        <dbReference type="EC" id="2.4.2.28"/>
    </reaction>
    <physiologicalReaction direction="left-to-right" evidence="10">
        <dbReference type="Rhea" id="RHEA:11853"/>
    </physiologicalReaction>
</comment>
<evidence type="ECO:0000256" key="9">
    <source>
        <dbReference type="ARBA" id="ARBA00048968"/>
    </source>
</evidence>
<dbReference type="InterPro" id="IPR038371">
    <property type="entry name" value="Cu_polyphenol_OxRdtase_sf"/>
</dbReference>
<dbReference type="Gene3D" id="3.60.140.10">
    <property type="entry name" value="CNF1/YfiH-like putative cysteine hydrolases"/>
    <property type="match status" value="1"/>
</dbReference>
<dbReference type="CDD" id="cd16833">
    <property type="entry name" value="YfiH"/>
    <property type="match status" value="1"/>
</dbReference>
<evidence type="ECO:0000256" key="1">
    <source>
        <dbReference type="ARBA" id="ARBA00000553"/>
    </source>
</evidence>
<dbReference type="InterPro" id="IPR011324">
    <property type="entry name" value="Cytotoxic_necrot_fac-like_cat"/>
</dbReference>
<comment type="catalytic activity">
    <reaction evidence="8">
        <text>adenosine + H2O + H(+) = inosine + NH4(+)</text>
        <dbReference type="Rhea" id="RHEA:24408"/>
        <dbReference type="ChEBI" id="CHEBI:15377"/>
        <dbReference type="ChEBI" id="CHEBI:15378"/>
        <dbReference type="ChEBI" id="CHEBI:16335"/>
        <dbReference type="ChEBI" id="CHEBI:17596"/>
        <dbReference type="ChEBI" id="CHEBI:28938"/>
        <dbReference type="EC" id="3.5.4.4"/>
    </reaction>
    <physiologicalReaction direction="left-to-right" evidence="8">
        <dbReference type="Rhea" id="RHEA:24409"/>
    </physiologicalReaction>
</comment>
<evidence type="ECO:0000256" key="12">
    <source>
        <dbReference type="SAM" id="MobiDB-lite"/>
    </source>
</evidence>
<protein>
    <recommendedName>
        <fullName evidence="11">Purine nucleoside phosphorylase</fullName>
    </recommendedName>
</protein>
<dbReference type="SUPFAM" id="SSF64438">
    <property type="entry name" value="CNF1/YfiH-like putative cysteine hydrolases"/>
    <property type="match status" value="1"/>
</dbReference>
<evidence type="ECO:0000256" key="7">
    <source>
        <dbReference type="ARBA" id="ARBA00022833"/>
    </source>
</evidence>
<evidence type="ECO:0000256" key="6">
    <source>
        <dbReference type="ARBA" id="ARBA00022801"/>
    </source>
</evidence>
<dbReference type="OrthoDB" id="4279at2"/>
<evidence type="ECO:0000256" key="10">
    <source>
        <dbReference type="ARBA" id="ARBA00049893"/>
    </source>
</evidence>
<proteinExistence type="inferred from homology"/>
<dbReference type="RefSeq" id="WP_070394691.1">
    <property type="nucleotide sequence ID" value="NZ_CP017599.1"/>
</dbReference>
<evidence type="ECO:0000313" key="14">
    <source>
        <dbReference type="Proteomes" id="UP000177870"/>
    </source>
</evidence>
<comment type="function">
    <text evidence="2">Purine nucleoside enzyme that catalyzes the phosphorolysis of adenosine and inosine nucleosides, yielding D-ribose 1-phosphate and the respective free bases, adenine and hypoxanthine. Also catalyzes the phosphorolysis of S-methyl-5'-thioadenosine into adenine and S-methyl-5-thio-alpha-D-ribose 1-phosphate. Also has adenosine deaminase activity.</text>
</comment>
<keyword evidence="7" id="KW-0862">Zinc</keyword>
<dbReference type="Pfam" id="PF02578">
    <property type="entry name" value="Cu-oxidase_4"/>
    <property type="match status" value="1"/>
</dbReference>
<dbReference type="InterPro" id="IPR003730">
    <property type="entry name" value="Cu_polyphenol_OxRdtase"/>
</dbReference>
<dbReference type="KEGG" id="mpro:BJP34_25040"/>
<organism evidence="13 14">
    <name type="scientific">Moorena producens PAL-8-15-08-1</name>
    <dbReference type="NCBI Taxonomy" id="1458985"/>
    <lineage>
        <taxon>Bacteria</taxon>
        <taxon>Bacillati</taxon>
        <taxon>Cyanobacteriota</taxon>
        <taxon>Cyanophyceae</taxon>
        <taxon>Coleofasciculales</taxon>
        <taxon>Coleofasciculaceae</taxon>
        <taxon>Moorena</taxon>
    </lineage>
</organism>
<reference evidence="14" key="1">
    <citation type="submission" date="2016-10" db="EMBL/GenBank/DDBJ databases">
        <title>Comparative genomics uncovers the prolific and rare metabolic potential of the cyanobacterial genus Moorea.</title>
        <authorList>
            <person name="Leao T."/>
            <person name="Castelao G."/>
            <person name="Korobeynikov A."/>
            <person name="Monroe E.A."/>
            <person name="Podell S."/>
            <person name="Glukhov E."/>
            <person name="Allen E."/>
            <person name="Gerwick W.H."/>
            <person name="Gerwick L."/>
        </authorList>
    </citation>
    <scope>NUCLEOTIDE SEQUENCE [LARGE SCALE GENOMIC DNA]</scope>
    <source>
        <strain evidence="14">PAL-8-15-08-1</strain>
    </source>
</reference>
<dbReference type="GO" id="GO:0017061">
    <property type="term" value="F:S-methyl-5-thioadenosine phosphorylase activity"/>
    <property type="evidence" value="ECO:0007669"/>
    <property type="project" value="UniProtKB-EC"/>
</dbReference>
<name>A0A1D8TXA4_9CYAN</name>
<evidence type="ECO:0000256" key="8">
    <source>
        <dbReference type="ARBA" id="ARBA00047989"/>
    </source>
</evidence>
<comment type="catalytic activity">
    <reaction evidence="9">
        <text>adenosine + phosphate = alpha-D-ribose 1-phosphate + adenine</text>
        <dbReference type="Rhea" id="RHEA:27642"/>
        <dbReference type="ChEBI" id="CHEBI:16335"/>
        <dbReference type="ChEBI" id="CHEBI:16708"/>
        <dbReference type="ChEBI" id="CHEBI:43474"/>
        <dbReference type="ChEBI" id="CHEBI:57720"/>
        <dbReference type="EC" id="2.4.2.1"/>
    </reaction>
    <physiologicalReaction direction="left-to-right" evidence="9">
        <dbReference type="Rhea" id="RHEA:27643"/>
    </physiologicalReaction>
</comment>
<evidence type="ECO:0000256" key="5">
    <source>
        <dbReference type="ARBA" id="ARBA00022723"/>
    </source>
</evidence>
<accession>A0A1D8TXA4</accession>
<feature type="region of interest" description="Disordered" evidence="12">
    <location>
        <begin position="62"/>
        <end position="84"/>
    </location>
</feature>
<dbReference type="PANTHER" id="PTHR30616">
    <property type="entry name" value="UNCHARACTERIZED PROTEIN YFIH"/>
    <property type="match status" value="1"/>
</dbReference>